<evidence type="ECO:0000256" key="1">
    <source>
        <dbReference type="ARBA" id="ARBA00022801"/>
    </source>
</evidence>
<evidence type="ECO:0000313" key="6">
    <source>
        <dbReference type="Proteomes" id="UP001140560"/>
    </source>
</evidence>
<gene>
    <name evidence="5" type="ORF">N0V83_009582</name>
</gene>
<dbReference type="InterPro" id="IPR011059">
    <property type="entry name" value="Metal-dep_hydrolase_composite"/>
</dbReference>
<dbReference type="InterPro" id="IPR013108">
    <property type="entry name" value="Amidohydro_3"/>
</dbReference>
<dbReference type="PANTHER" id="PTHR11113">
    <property type="entry name" value="N-ACETYLGLUCOSAMINE-6-PHOSPHATE DEACETYLASE"/>
    <property type="match status" value="1"/>
</dbReference>
<dbReference type="SUPFAM" id="SSF51338">
    <property type="entry name" value="Composite domain of metallo-dependent hydrolases"/>
    <property type="match status" value="1"/>
</dbReference>
<evidence type="ECO:0000256" key="2">
    <source>
        <dbReference type="SAM" id="MobiDB-lite"/>
    </source>
</evidence>
<dbReference type="AlphaFoldDB" id="A0A9W9CHP2"/>
<dbReference type="GO" id="GO:0006046">
    <property type="term" value="P:N-acetylglucosamine catabolic process"/>
    <property type="evidence" value="ECO:0007669"/>
    <property type="project" value="TreeGrafter"/>
</dbReference>
<keyword evidence="3" id="KW-0812">Transmembrane</keyword>
<evidence type="ECO:0000313" key="5">
    <source>
        <dbReference type="EMBL" id="KAJ4364127.1"/>
    </source>
</evidence>
<feature type="domain" description="Amidohydrolase 3" evidence="4">
    <location>
        <begin position="460"/>
        <end position="517"/>
    </location>
</feature>
<comment type="caution">
    <text evidence="5">The sequence shown here is derived from an EMBL/GenBank/DDBJ whole genome shotgun (WGS) entry which is preliminary data.</text>
</comment>
<name>A0A9W9CHP2_9PLEO</name>
<accession>A0A9W9CHP2</accession>
<dbReference type="InterPro" id="IPR032466">
    <property type="entry name" value="Metal_Hydrolase"/>
</dbReference>
<dbReference type="GO" id="GO:0008448">
    <property type="term" value="F:N-acetylglucosamine-6-phosphate deacetylase activity"/>
    <property type="evidence" value="ECO:0007669"/>
    <property type="project" value="TreeGrafter"/>
</dbReference>
<keyword evidence="3" id="KW-1133">Transmembrane helix</keyword>
<dbReference type="SUPFAM" id="SSF51556">
    <property type="entry name" value="Metallo-dependent hydrolases"/>
    <property type="match status" value="1"/>
</dbReference>
<keyword evidence="3" id="KW-0472">Membrane</keyword>
<organism evidence="5 6">
    <name type="scientific">Neocucurbitaria cava</name>
    <dbReference type="NCBI Taxonomy" id="798079"/>
    <lineage>
        <taxon>Eukaryota</taxon>
        <taxon>Fungi</taxon>
        <taxon>Dikarya</taxon>
        <taxon>Ascomycota</taxon>
        <taxon>Pezizomycotina</taxon>
        <taxon>Dothideomycetes</taxon>
        <taxon>Pleosporomycetidae</taxon>
        <taxon>Pleosporales</taxon>
        <taxon>Pleosporineae</taxon>
        <taxon>Cucurbitariaceae</taxon>
        <taxon>Neocucurbitaria</taxon>
    </lineage>
</organism>
<evidence type="ECO:0000259" key="4">
    <source>
        <dbReference type="Pfam" id="PF07969"/>
    </source>
</evidence>
<feature type="region of interest" description="Disordered" evidence="2">
    <location>
        <begin position="1"/>
        <end position="27"/>
    </location>
</feature>
<keyword evidence="6" id="KW-1185">Reference proteome</keyword>
<dbReference type="OrthoDB" id="10258955at2759"/>
<proteinExistence type="predicted"/>
<keyword evidence="1" id="KW-0378">Hydrolase</keyword>
<protein>
    <recommendedName>
        <fullName evidence="4">Amidohydrolase 3 domain-containing protein</fullName>
    </recommendedName>
</protein>
<reference evidence="5" key="1">
    <citation type="submission" date="2022-10" db="EMBL/GenBank/DDBJ databases">
        <title>Tapping the CABI collections for fungal endophytes: first genome assemblies for Collariella, Neodidymelliopsis, Ascochyta clinopodiicola, Didymella pomorum, Didymosphaeria variabile, Neocosmospora piperis and Neocucurbitaria cava.</title>
        <authorList>
            <person name="Hill R."/>
        </authorList>
    </citation>
    <scope>NUCLEOTIDE SEQUENCE</scope>
    <source>
        <strain evidence="5">IMI 356814</strain>
    </source>
</reference>
<sequence length="966" mass="104984">MEKHALEGLPTYTDATTSSRPRPWHNRRKRQRTFRVLALSCFVYLAYYTFTIASNTAKPINTLSLERLQEDYATCSKLRSKPAEAYETRETNKRWINTTKPLLIRNATIWTGEPTAGTSDEDARAGSGWSWTSSDVFVDKGLIFKIASSIDVKHLPHNTDIFDANGRQLTAGIVDMHSHAGLGSVGNLNDDTNEMSSDVTPYVRSLDGIDPLQPEIEFIKSGGVTTSLFLPGSGNNIGGEAFVLKFAVGTKNGRAEISQQDMLADPDRNWRYMKMACGENPKRIYGKAGERGPYSRLGEAWQFRHALEQAAKYVREQDEWCAAADTFGVEKMTTHLKQELEWESLGAVLRGQVRINTHCYTIPDLEAFVRHTNEFKFRVYAFHHAHQTYLVPEILERAWGGTPAAALFADNMYYKVEAYTASERAGAILYAHNITPTYVSDNPVLNSQHVVVEAAKAYRNGLPYHAALAGVTSAPAELLGLGQRIGKVKPGFDADLVVWDSDPLSVGATPVQVWIDGAKQFEHPVELKKPILPPVAPNVELAKELKRVDIAGDLIFTGISHVHHHAFLDAEKHDGDVIAITSNGELICVGRCESELAVLSSTGTPPKTIKLKNGYLTAPLTAFGTALGLQEIDAESDTHDGPPPSDGLTFALDAISFGGKQLAAAYAHGVTKAISAPILDGIDSRGISVGFHTGAKTRLEKGAIWNPEAAVHYPLTLNAKNDKTPSITSALGDLTFKVLDAIDELQKNSTSTDLPSKERLQESAYLRRVVQGDIPLVLSAHSADTIAAIIEWKKYIESTITTSESTTISPSKAPPLRVIIIGGAEAHLVARDLASAHIPLILAPLLPHAQTWDQRRGLTGPPLTNVSTNILLDAGILLGISVEETWESRDLGLLAGVAFANGEGRLSEGEALGLVSGNFEKMLGVGVEEGMGRRGRASGLFGRGVRLRLRGLLGPLGARGRTSVWE</sequence>
<dbReference type="Gene3D" id="3.20.20.140">
    <property type="entry name" value="Metal-dependent hydrolases"/>
    <property type="match status" value="2"/>
</dbReference>
<feature type="transmembrane region" description="Helical" evidence="3">
    <location>
        <begin position="32"/>
        <end position="50"/>
    </location>
</feature>
<dbReference type="CDD" id="cd01309">
    <property type="entry name" value="Met_dep_hydrolase_C"/>
    <property type="match status" value="1"/>
</dbReference>
<dbReference type="Proteomes" id="UP001140560">
    <property type="component" value="Unassembled WGS sequence"/>
</dbReference>
<dbReference type="EMBL" id="JAPEUY010000018">
    <property type="protein sequence ID" value="KAJ4364127.1"/>
    <property type="molecule type" value="Genomic_DNA"/>
</dbReference>
<dbReference type="Pfam" id="PF07969">
    <property type="entry name" value="Amidohydro_3"/>
    <property type="match status" value="1"/>
</dbReference>
<dbReference type="PANTHER" id="PTHR11113:SF14">
    <property type="entry name" value="N-ACETYLGLUCOSAMINE-6-PHOSPHATE DEACETYLASE"/>
    <property type="match status" value="1"/>
</dbReference>
<evidence type="ECO:0000256" key="3">
    <source>
        <dbReference type="SAM" id="Phobius"/>
    </source>
</evidence>